<dbReference type="InterPro" id="IPR027267">
    <property type="entry name" value="AH/BAR_dom_sf"/>
</dbReference>
<dbReference type="AlphaFoldDB" id="A0A6L2Q6B1"/>
<feature type="region of interest" description="Disordered" evidence="1">
    <location>
        <begin position="299"/>
        <end position="334"/>
    </location>
</feature>
<dbReference type="Proteomes" id="UP000502823">
    <property type="component" value="Unassembled WGS sequence"/>
</dbReference>
<dbReference type="OrthoDB" id="5803434at2759"/>
<name>A0A6L2Q6B1_COPFO</name>
<evidence type="ECO:0000313" key="2">
    <source>
        <dbReference type="EMBL" id="GFG39470.1"/>
    </source>
</evidence>
<dbReference type="InParanoid" id="A0A6L2Q6B1"/>
<evidence type="ECO:0008006" key="4">
    <source>
        <dbReference type="Google" id="ProtNLM"/>
    </source>
</evidence>
<organism evidence="2 3">
    <name type="scientific">Coptotermes formosanus</name>
    <name type="common">Formosan subterranean termite</name>
    <dbReference type="NCBI Taxonomy" id="36987"/>
    <lineage>
        <taxon>Eukaryota</taxon>
        <taxon>Metazoa</taxon>
        <taxon>Ecdysozoa</taxon>
        <taxon>Arthropoda</taxon>
        <taxon>Hexapoda</taxon>
        <taxon>Insecta</taxon>
        <taxon>Pterygota</taxon>
        <taxon>Neoptera</taxon>
        <taxon>Polyneoptera</taxon>
        <taxon>Dictyoptera</taxon>
        <taxon>Blattodea</taxon>
        <taxon>Blattoidea</taxon>
        <taxon>Termitoidae</taxon>
        <taxon>Rhinotermitidae</taxon>
        <taxon>Coptotermes</taxon>
    </lineage>
</organism>
<protein>
    <recommendedName>
        <fullName evidence="4">BAR domain-containing protein</fullName>
    </recommendedName>
</protein>
<reference evidence="3" key="1">
    <citation type="submission" date="2020-01" db="EMBL/GenBank/DDBJ databases">
        <title>Draft genome sequence of the Termite Coptotermes fromosanus.</title>
        <authorList>
            <person name="Itakura S."/>
            <person name="Yosikawa Y."/>
            <person name="Umezawa K."/>
        </authorList>
    </citation>
    <scope>NUCLEOTIDE SEQUENCE [LARGE SCALE GENOMIC DNA]</scope>
</reference>
<keyword evidence="3" id="KW-1185">Reference proteome</keyword>
<sequence length="428" mass="47938">MDKASKVLRRSGVRLKSMSSGHQELNMVISELRDVRSTAKAFAAAQNTAAQDMLKWSLSEENPAIQDTFVHLSELNALWTEVQKEFTDHLKVFITHFAMILEGEHHLDQARTHVTACEMKAAKIKKELRKAYRRGSASETQQLEIKLAQAENSFVQAQDEVLGQIRENEAVKLIRIKEGLLKLSQSYLELANKCCIIHEAHRDIAHQIPDAHSNDLHEIRYTGPELAKLAVLRAKEGVYAYSRRAPGIVPCAPIPDGPPPPYSSTNHADNFPYNPCYTSHSFSPEVHCMGSASENSNPFRISPQFFRPHQSQETSDDSSTRETSGFNSPNRNPFHEDDSNCFSDSCSQMVNSTANHDVRHTDHEEGLAGAVVFQFPAASNDPVIHHLVVLAWKSAYAFKQRFAKSCRHLTVNEDLSALSRSFVGMYIG</sequence>
<evidence type="ECO:0000313" key="3">
    <source>
        <dbReference type="Proteomes" id="UP000502823"/>
    </source>
</evidence>
<dbReference type="Gene3D" id="1.20.1270.60">
    <property type="entry name" value="Arfaptin homology (AH) domain/BAR domain"/>
    <property type="match status" value="1"/>
</dbReference>
<accession>A0A6L2Q6B1</accession>
<proteinExistence type="predicted"/>
<comment type="caution">
    <text evidence="2">The sequence shown here is derived from an EMBL/GenBank/DDBJ whole genome shotgun (WGS) entry which is preliminary data.</text>
</comment>
<gene>
    <name evidence="2" type="ORF">Cfor_08419</name>
</gene>
<dbReference type="EMBL" id="BLKM01000900">
    <property type="protein sequence ID" value="GFG39470.1"/>
    <property type="molecule type" value="Genomic_DNA"/>
</dbReference>
<evidence type="ECO:0000256" key="1">
    <source>
        <dbReference type="SAM" id="MobiDB-lite"/>
    </source>
</evidence>